<dbReference type="EMBL" id="JASCZI010060454">
    <property type="protein sequence ID" value="MED6131921.1"/>
    <property type="molecule type" value="Genomic_DNA"/>
</dbReference>
<evidence type="ECO:0000313" key="4">
    <source>
        <dbReference type="Proteomes" id="UP001341840"/>
    </source>
</evidence>
<dbReference type="Proteomes" id="UP001341840">
    <property type="component" value="Unassembled WGS sequence"/>
</dbReference>
<evidence type="ECO:0000313" key="3">
    <source>
        <dbReference type="EMBL" id="MED6131921.1"/>
    </source>
</evidence>
<dbReference type="PANTHER" id="PTHR31099">
    <property type="entry name" value="OS06G0165300 PROTEIN"/>
    <property type="match status" value="1"/>
</dbReference>
<proteinExistence type="predicted"/>
<sequence length="652" mass="73915">MGLPKYAQGRPPLWAQKSGTNTAPTRSCGRLAGALRVIEYPQNGRDPCRLETCLRVRRCLFVCSLFPLLLPSPSALRHGAVALSRVLGSSSSCIADVGFDFFFFVIVSRFISLFQVDDSCLGYLESASCWWRSVPSSFWKPKEDMDWVDDLVLLPQFVMDEELLASFRESHAVCGTVSEESQYELVAPNSKERVCYYNLLHPEERHFIYMYECLFSKLGVRVPFTQFEQDILYECQVAPSQLHSNSWGFMKAFQTICWYLHLYLSLRGRRIFTLYEESFHNFKNYYFKLRAVEGVRPFYENERGEYQFRLYWYSGPESPKYDFDDLDETDQEIVTVLSQCCARAPFNTKILLTRSPSYIRTELEKMTNNLDAYKRMRARKKNQANRLAAATSGSKEPPKSIADPVNKVPPPGSENQPVTNRAEFKVPPTPANPSDSATDKSKSKKRKAYGHSYGSVYSSDFDVVGFTDKFIMENSRIAMDEAGLKSNLEFIMKAGIKAAGISRALQKKLADCPPTSRAEVDQLKEKLALLVKEKEEAEEELSRVKSELSKLKKSVKEADQLRKKAEAETAELKVKVGTLEANLAKHKEEYEELEDDSIKSNDNIVENLRLQDKVLVPTLKGPFFEDEAAVVGDAEKSGPQSGADDAEKTPPV</sequence>
<comment type="caution">
    <text evidence="3">The sequence shown here is derived from an EMBL/GenBank/DDBJ whole genome shotgun (WGS) entry which is preliminary data.</text>
</comment>
<name>A0ABU6S683_9FABA</name>
<protein>
    <submittedName>
        <fullName evidence="3">Uncharacterized protein</fullName>
    </submittedName>
</protein>
<feature type="region of interest" description="Disordered" evidence="2">
    <location>
        <begin position="630"/>
        <end position="652"/>
    </location>
</feature>
<gene>
    <name evidence="3" type="ORF">PIB30_014633</name>
</gene>
<evidence type="ECO:0000256" key="1">
    <source>
        <dbReference type="SAM" id="Coils"/>
    </source>
</evidence>
<feature type="region of interest" description="Disordered" evidence="2">
    <location>
        <begin position="381"/>
        <end position="449"/>
    </location>
</feature>
<keyword evidence="4" id="KW-1185">Reference proteome</keyword>
<keyword evidence="1" id="KW-0175">Coiled coil</keyword>
<organism evidence="3 4">
    <name type="scientific">Stylosanthes scabra</name>
    <dbReference type="NCBI Taxonomy" id="79078"/>
    <lineage>
        <taxon>Eukaryota</taxon>
        <taxon>Viridiplantae</taxon>
        <taxon>Streptophyta</taxon>
        <taxon>Embryophyta</taxon>
        <taxon>Tracheophyta</taxon>
        <taxon>Spermatophyta</taxon>
        <taxon>Magnoliopsida</taxon>
        <taxon>eudicotyledons</taxon>
        <taxon>Gunneridae</taxon>
        <taxon>Pentapetalae</taxon>
        <taxon>rosids</taxon>
        <taxon>fabids</taxon>
        <taxon>Fabales</taxon>
        <taxon>Fabaceae</taxon>
        <taxon>Papilionoideae</taxon>
        <taxon>50 kb inversion clade</taxon>
        <taxon>dalbergioids sensu lato</taxon>
        <taxon>Dalbergieae</taxon>
        <taxon>Pterocarpus clade</taxon>
        <taxon>Stylosanthes</taxon>
    </lineage>
</organism>
<dbReference type="PANTHER" id="PTHR31099:SF49">
    <property type="entry name" value="MYOSIN HEAVY CHAIN-LIKE PROTEIN"/>
    <property type="match status" value="1"/>
</dbReference>
<evidence type="ECO:0000256" key="2">
    <source>
        <dbReference type="SAM" id="MobiDB-lite"/>
    </source>
</evidence>
<feature type="coiled-coil region" evidence="1">
    <location>
        <begin position="520"/>
        <end position="603"/>
    </location>
</feature>
<reference evidence="3 4" key="1">
    <citation type="journal article" date="2023" name="Plants (Basel)">
        <title>Bridging the Gap: Combining Genomics and Transcriptomics Approaches to Understand Stylosanthes scabra, an Orphan Legume from the Brazilian Caatinga.</title>
        <authorList>
            <person name="Ferreira-Neto J.R.C."/>
            <person name="da Silva M.D."/>
            <person name="Binneck E."/>
            <person name="de Melo N.F."/>
            <person name="da Silva R.H."/>
            <person name="de Melo A.L.T.M."/>
            <person name="Pandolfi V."/>
            <person name="Bustamante F.O."/>
            <person name="Brasileiro-Vidal A.C."/>
            <person name="Benko-Iseppon A.M."/>
        </authorList>
    </citation>
    <scope>NUCLEOTIDE SEQUENCE [LARGE SCALE GENOMIC DNA]</scope>
    <source>
        <tissue evidence="3">Leaves</tissue>
    </source>
</reference>
<accession>A0ABU6S683</accession>